<evidence type="ECO:0000313" key="6">
    <source>
        <dbReference type="EMBL" id="MEU6819271.1"/>
    </source>
</evidence>
<evidence type="ECO:0000256" key="5">
    <source>
        <dbReference type="SAM" id="Phobius"/>
    </source>
</evidence>
<dbReference type="Proteomes" id="UP001551176">
    <property type="component" value="Unassembled WGS sequence"/>
</dbReference>
<feature type="transmembrane region" description="Helical" evidence="5">
    <location>
        <begin position="287"/>
        <end position="307"/>
    </location>
</feature>
<reference evidence="6 7" key="1">
    <citation type="submission" date="2024-06" db="EMBL/GenBank/DDBJ databases">
        <title>The Natural Products Discovery Center: Release of the First 8490 Sequenced Strains for Exploring Actinobacteria Biosynthetic Diversity.</title>
        <authorList>
            <person name="Kalkreuter E."/>
            <person name="Kautsar S.A."/>
            <person name="Yang D."/>
            <person name="Bader C.D."/>
            <person name="Teijaro C.N."/>
            <person name="Fluegel L."/>
            <person name="Davis C.M."/>
            <person name="Simpson J.R."/>
            <person name="Lauterbach L."/>
            <person name="Steele A.D."/>
            <person name="Gui C."/>
            <person name="Meng S."/>
            <person name="Li G."/>
            <person name="Viehrig K."/>
            <person name="Ye F."/>
            <person name="Su P."/>
            <person name="Kiefer A.F."/>
            <person name="Nichols A."/>
            <person name="Cepeda A.J."/>
            <person name="Yan W."/>
            <person name="Fan B."/>
            <person name="Jiang Y."/>
            <person name="Adhikari A."/>
            <person name="Zheng C.-J."/>
            <person name="Schuster L."/>
            <person name="Cowan T.M."/>
            <person name="Smanski M.J."/>
            <person name="Chevrette M.G."/>
            <person name="De Carvalho L.P.S."/>
            <person name="Shen B."/>
        </authorList>
    </citation>
    <scope>NUCLEOTIDE SEQUENCE [LARGE SCALE GENOMIC DNA]</scope>
    <source>
        <strain evidence="6 7">NPDC046838</strain>
    </source>
</reference>
<dbReference type="CDD" id="cd09319">
    <property type="entry name" value="TDT_like_1"/>
    <property type="match status" value="1"/>
</dbReference>
<evidence type="ECO:0000256" key="2">
    <source>
        <dbReference type="ARBA" id="ARBA00022692"/>
    </source>
</evidence>
<dbReference type="Gene3D" id="1.50.10.150">
    <property type="entry name" value="Voltage-dependent anion channel"/>
    <property type="match status" value="1"/>
</dbReference>
<dbReference type="Pfam" id="PF03595">
    <property type="entry name" value="SLAC1"/>
    <property type="match status" value="1"/>
</dbReference>
<keyword evidence="4 5" id="KW-0472">Membrane</keyword>
<feature type="transmembrane region" description="Helical" evidence="5">
    <location>
        <begin position="41"/>
        <end position="61"/>
    </location>
</feature>
<dbReference type="InterPro" id="IPR004695">
    <property type="entry name" value="SLAC1/Mae1/Ssu1/TehA"/>
</dbReference>
<gene>
    <name evidence="6" type="ORF">ABZ921_01480</name>
</gene>
<evidence type="ECO:0000256" key="3">
    <source>
        <dbReference type="ARBA" id="ARBA00022989"/>
    </source>
</evidence>
<feature type="transmembrane region" description="Helical" evidence="5">
    <location>
        <begin position="97"/>
        <end position="117"/>
    </location>
</feature>
<keyword evidence="2 5" id="KW-0812">Transmembrane</keyword>
<comment type="caution">
    <text evidence="6">The sequence shown here is derived from an EMBL/GenBank/DDBJ whole genome shotgun (WGS) entry which is preliminary data.</text>
</comment>
<feature type="transmembrane region" description="Helical" evidence="5">
    <location>
        <begin position="7"/>
        <end position="29"/>
    </location>
</feature>
<accession>A0ABV3BE44</accession>
<protein>
    <submittedName>
        <fullName evidence="6">Tellurite resistance/C4-dicarboxylate transporter family protein</fullName>
    </submittedName>
</protein>
<proteinExistence type="predicted"/>
<dbReference type="RefSeq" id="WP_359343329.1">
    <property type="nucleotide sequence ID" value="NZ_JBEYXV010000001.1"/>
</dbReference>
<keyword evidence="7" id="KW-1185">Reference proteome</keyword>
<feature type="transmembrane region" description="Helical" evidence="5">
    <location>
        <begin position="129"/>
        <end position="151"/>
    </location>
</feature>
<comment type="subcellular location">
    <subcellularLocation>
        <location evidence="1">Membrane</location>
        <topology evidence="1">Multi-pass membrane protein</topology>
    </subcellularLocation>
</comment>
<dbReference type="EMBL" id="JBEYXV010000001">
    <property type="protein sequence ID" value="MEU6819271.1"/>
    <property type="molecule type" value="Genomic_DNA"/>
</dbReference>
<name>A0ABV3BE44_9ACTN</name>
<keyword evidence="3 5" id="KW-1133">Transmembrane helix</keyword>
<evidence type="ECO:0000313" key="7">
    <source>
        <dbReference type="Proteomes" id="UP001551176"/>
    </source>
</evidence>
<evidence type="ECO:0000256" key="4">
    <source>
        <dbReference type="ARBA" id="ARBA00023136"/>
    </source>
</evidence>
<feature type="transmembrane region" description="Helical" evidence="5">
    <location>
        <begin position="157"/>
        <end position="177"/>
    </location>
</feature>
<organism evidence="6 7">
    <name type="scientific">Streptomyces atriruber</name>
    <dbReference type="NCBI Taxonomy" id="545121"/>
    <lineage>
        <taxon>Bacteria</taxon>
        <taxon>Bacillati</taxon>
        <taxon>Actinomycetota</taxon>
        <taxon>Actinomycetes</taxon>
        <taxon>Kitasatosporales</taxon>
        <taxon>Streptomycetaceae</taxon>
        <taxon>Streptomyces</taxon>
    </lineage>
</organism>
<dbReference type="InterPro" id="IPR038665">
    <property type="entry name" value="Voltage-dep_anion_channel_sf"/>
</dbReference>
<sequence>MILRASWWSGLPPAAGSAVMATGIISVGLHLLGHETASRAALALAVAAWLALAADFAVRLFSQRSRWESEADTPPALTAVAATCVLGTRLALLDQTFLAVCLLVLGVVLWLVLLPAVVRHWGHRMPGAVFLVCVATQAIAVLSGTLAAVLPARPLCVVALVFFCLGLALYAAALARFDVANLRTGAGDQWVAGGSLAISALAGAKLVAAPLYGGASHDALRTVTLIVLALDLAWYLVLLLAEVRWPRPRYDVRRWATVFPMGMTAVAALSVSTAARIPWLEGLGRVLLWIAVAAWLCVCAGAVRAALRPAAAARSPR</sequence>
<evidence type="ECO:0000256" key="1">
    <source>
        <dbReference type="ARBA" id="ARBA00004141"/>
    </source>
</evidence>
<feature type="transmembrane region" description="Helical" evidence="5">
    <location>
        <begin position="219"/>
        <end position="243"/>
    </location>
</feature>
<feature type="transmembrane region" description="Helical" evidence="5">
    <location>
        <begin position="255"/>
        <end position="275"/>
    </location>
</feature>